<dbReference type="AlphaFoldDB" id="C5LBK3"/>
<evidence type="ECO:0000313" key="5">
    <source>
        <dbReference type="Proteomes" id="UP000007800"/>
    </source>
</evidence>
<evidence type="ECO:0000313" key="4">
    <source>
        <dbReference type="EMBL" id="EER05824.1"/>
    </source>
</evidence>
<dbReference type="Pfam" id="PF06094">
    <property type="entry name" value="GGACT"/>
    <property type="match status" value="1"/>
</dbReference>
<feature type="domain" description="Gamma-glutamylcyclotransferase AIG2-like" evidence="3">
    <location>
        <begin position="74"/>
        <end position="165"/>
    </location>
</feature>
<proteinExistence type="inferred from homology"/>
<dbReference type="PANTHER" id="PTHR31544">
    <property type="entry name" value="AIG2-LIKE PROTEIN D"/>
    <property type="match status" value="1"/>
</dbReference>
<sequence length="216" mass="23803">MTPSQIDAGPNIIQACCANDRPNGLEGLIAELDRIQRILTDYLERLSGLSGNVSGRRLSKPGSKIGMEGMTRNRSRDRSRFRVQGQRYPALVRDSPNKGEAITGELLTGLTPNDVELLVEYEGDEYYVSSAEALVNDNSVAVEAAVFLWKDSLRSQLITDGDSWDFVEWLETGLSDAVVEASSVFKEHMTKKAENRAVTSSVEVEDREGDLNKCSS</sequence>
<keyword evidence="5" id="KW-1185">Reference proteome</keyword>
<feature type="region of interest" description="Disordered" evidence="2">
    <location>
        <begin position="57"/>
        <end position="78"/>
    </location>
</feature>
<accession>C5LBK3</accession>
<organism evidence="5">
    <name type="scientific">Perkinsus marinus (strain ATCC 50983 / TXsc)</name>
    <dbReference type="NCBI Taxonomy" id="423536"/>
    <lineage>
        <taxon>Eukaryota</taxon>
        <taxon>Sar</taxon>
        <taxon>Alveolata</taxon>
        <taxon>Perkinsozoa</taxon>
        <taxon>Perkinsea</taxon>
        <taxon>Perkinsida</taxon>
        <taxon>Perkinsidae</taxon>
        <taxon>Perkinsus</taxon>
    </lineage>
</organism>
<dbReference type="OrthoDB" id="1044435at2759"/>
<dbReference type="EMBL" id="GG680918">
    <property type="protein sequence ID" value="EER05824.1"/>
    <property type="molecule type" value="Genomic_DNA"/>
</dbReference>
<dbReference type="RefSeq" id="XP_002774008.1">
    <property type="nucleotide sequence ID" value="XM_002773962.1"/>
</dbReference>
<gene>
    <name evidence="4" type="ORF">Pmar_PMAR011875</name>
</gene>
<dbReference type="InterPro" id="IPR045038">
    <property type="entry name" value="AIG2-like"/>
</dbReference>
<evidence type="ECO:0000256" key="2">
    <source>
        <dbReference type="SAM" id="MobiDB-lite"/>
    </source>
</evidence>
<evidence type="ECO:0000259" key="3">
    <source>
        <dbReference type="Pfam" id="PF06094"/>
    </source>
</evidence>
<dbReference type="Gene3D" id="3.10.490.10">
    <property type="entry name" value="Gamma-glutamyl cyclotransferase-like"/>
    <property type="match status" value="1"/>
</dbReference>
<name>C5LBK3_PERM5</name>
<dbReference type="PANTHER" id="PTHR31544:SF2">
    <property type="entry name" value="AIG2-LIKE PROTEIN D"/>
    <property type="match status" value="1"/>
</dbReference>
<feature type="region of interest" description="Disordered" evidence="2">
    <location>
        <begin position="196"/>
        <end position="216"/>
    </location>
</feature>
<dbReference type="Proteomes" id="UP000007800">
    <property type="component" value="Unassembled WGS sequence"/>
</dbReference>
<reference evidence="4 5" key="1">
    <citation type="submission" date="2008-07" db="EMBL/GenBank/DDBJ databases">
        <authorList>
            <person name="El-Sayed N."/>
            <person name="Caler E."/>
            <person name="Inman J."/>
            <person name="Amedeo P."/>
            <person name="Hass B."/>
            <person name="Wortman J."/>
        </authorList>
    </citation>
    <scope>NUCLEOTIDE SEQUENCE [LARGE SCALE GENOMIC DNA]</scope>
    <source>
        <strain evidence="5">ATCC 50983 / TXsc</strain>
    </source>
</reference>
<comment type="similarity">
    <text evidence="1">Belongs to the gamma-glutamylcyclotransferase family.</text>
</comment>
<dbReference type="InterPro" id="IPR009288">
    <property type="entry name" value="AIG2-like_dom"/>
</dbReference>
<dbReference type="InParanoid" id="C5LBK3"/>
<evidence type="ECO:0000256" key="1">
    <source>
        <dbReference type="ARBA" id="ARBA00008861"/>
    </source>
</evidence>
<protein>
    <recommendedName>
        <fullName evidence="3">Gamma-glutamylcyclotransferase AIG2-like domain-containing protein</fullName>
    </recommendedName>
</protein>
<dbReference type="GeneID" id="9043254"/>